<evidence type="ECO:0000256" key="1">
    <source>
        <dbReference type="ARBA" id="ARBA00009748"/>
    </source>
</evidence>
<organism evidence="6 7">
    <name type="scientific">Salix dunnii</name>
    <dbReference type="NCBI Taxonomy" id="1413687"/>
    <lineage>
        <taxon>Eukaryota</taxon>
        <taxon>Viridiplantae</taxon>
        <taxon>Streptophyta</taxon>
        <taxon>Embryophyta</taxon>
        <taxon>Tracheophyta</taxon>
        <taxon>Spermatophyta</taxon>
        <taxon>Magnoliopsida</taxon>
        <taxon>eudicotyledons</taxon>
        <taxon>Gunneridae</taxon>
        <taxon>Pentapetalae</taxon>
        <taxon>rosids</taxon>
        <taxon>fabids</taxon>
        <taxon>Malpighiales</taxon>
        <taxon>Salicaceae</taxon>
        <taxon>Saliceae</taxon>
        <taxon>Salix</taxon>
    </lineage>
</organism>
<dbReference type="GO" id="GO:0008289">
    <property type="term" value="F:lipid binding"/>
    <property type="evidence" value="ECO:0007669"/>
    <property type="project" value="UniProtKB-KW"/>
</dbReference>
<feature type="chain" id="PRO_5032532922" description="Non-specific lipid-transfer protein" evidence="4">
    <location>
        <begin position="27"/>
        <end position="186"/>
    </location>
</feature>
<evidence type="ECO:0000256" key="3">
    <source>
        <dbReference type="RuleBase" id="RU000628"/>
    </source>
</evidence>
<dbReference type="PRINTS" id="PR00382">
    <property type="entry name" value="LIPIDTRNSFER"/>
</dbReference>
<dbReference type="PANTHER" id="PTHR33076">
    <property type="entry name" value="NON-SPECIFIC LIPID-TRANSFER PROTEIN 2-RELATED"/>
    <property type="match status" value="1"/>
</dbReference>
<evidence type="ECO:0000256" key="2">
    <source>
        <dbReference type="ARBA" id="ARBA00023157"/>
    </source>
</evidence>
<evidence type="ECO:0000313" key="7">
    <source>
        <dbReference type="Proteomes" id="UP000657918"/>
    </source>
</evidence>
<dbReference type="InterPro" id="IPR036312">
    <property type="entry name" value="Bifun_inhib/LTP/seed_sf"/>
</dbReference>
<keyword evidence="3" id="KW-0813">Transport</keyword>
<evidence type="ECO:0000259" key="5">
    <source>
        <dbReference type="SMART" id="SM00499"/>
    </source>
</evidence>
<accession>A0A835JX77</accession>
<dbReference type="Pfam" id="PF00234">
    <property type="entry name" value="Tryp_alpha_amyl"/>
    <property type="match status" value="1"/>
</dbReference>
<keyword evidence="3" id="KW-0446">Lipid-binding</keyword>
<feature type="domain" description="Bifunctional inhibitor/plant lipid transfer protein/seed storage helical" evidence="5">
    <location>
        <begin position="30"/>
        <end position="120"/>
    </location>
</feature>
<dbReference type="InterPro" id="IPR000528">
    <property type="entry name" value="Plant_nsLTP"/>
</dbReference>
<comment type="caution">
    <text evidence="6">The sequence shown here is derived from an EMBL/GenBank/DDBJ whole genome shotgun (WGS) entry which is preliminary data.</text>
</comment>
<dbReference type="InterPro" id="IPR016140">
    <property type="entry name" value="Bifunc_inhib/LTP/seed_store"/>
</dbReference>
<dbReference type="Gene3D" id="1.10.110.10">
    <property type="entry name" value="Plant lipid-transfer and hydrophobic proteins"/>
    <property type="match status" value="1"/>
</dbReference>
<dbReference type="SMART" id="SM00499">
    <property type="entry name" value="AAI"/>
    <property type="match status" value="1"/>
</dbReference>
<comment type="function">
    <text evidence="3">Plant non-specific lipid-transfer proteins transfer phospholipids as well as galactolipids across membranes. May play a role in wax or cutin deposition in the cell walls of expanding epidermal cells and certain secretory tissues.</text>
</comment>
<dbReference type="CDD" id="cd01960">
    <property type="entry name" value="nsLTP1"/>
    <property type="match status" value="1"/>
</dbReference>
<sequence>MNSSSVAVAVMAALMMFLLLAPTSDAVISCSDVIKDLRPCVNYLVEGTGKPPSACCAGASALQSAASSTADKKAACECIKSASKTINPNPQLAQALPANCGINLPFTISPNVDSYPTLYCAGMHPGPLLLLVNKDTMIMGPIKKVDALITTLAVLDIIAVGLLGKSAKAFWIPLIVVSINNLSIPK</sequence>
<keyword evidence="7" id="KW-1185">Reference proteome</keyword>
<comment type="similarity">
    <text evidence="1 3">Belongs to the plant LTP family.</text>
</comment>
<dbReference type="SUPFAM" id="SSF47699">
    <property type="entry name" value="Bifunctional inhibitor/lipid-transfer protein/seed storage 2S albumin"/>
    <property type="match status" value="1"/>
</dbReference>
<keyword evidence="4" id="KW-0732">Signal</keyword>
<name>A0A835JX77_9ROSI</name>
<dbReference type="OrthoDB" id="1920459at2759"/>
<feature type="signal peptide" evidence="4">
    <location>
        <begin position="1"/>
        <end position="26"/>
    </location>
</feature>
<dbReference type="Proteomes" id="UP000657918">
    <property type="component" value="Unassembled WGS sequence"/>
</dbReference>
<proteinExistence type="inferred from homology"/>
<dbReference type="AlphaFoldDB" id="A0A835JX77"/>
<evidence type="ECO:0000313" key="6">
    <source>
        <dbReference type="EMBL" id="KAF9675295.1"/>
    </source>
</evidence>
<protein>
    <recommendedName>
        <fullName evidence="3">Non-specific lipid-transfer protein</fullName>
    </recommendedName>
</protein>
<dbReference type="EMBL" id="JADGMS010000009">
    <property type="protein sequence ID" value="KAF9675295.1"/>
    <property type="molecule type" value="Genomic_DNA"/>
</dbReference>
<reference evidence="6 7" key="1">
    <citation type="submission" date="2020-10" db="EMBL/GenBank/DDBJ databases">
        <title>Plant Genome Project.</title>
        <authorList>
            <person name="Zhang R.-G."/>
        </authorList>
    </citation>
    <scope>NUCLEOTIDE SEQUENCE [LARGE SCALE GENOMIC DNA]</scope>
    <source>
        <strain evidence="6">FAFU-HL-1</strain>
        <tissue evidence="6">Leaf</tissue>
    </source>
</reference>
<dbReference type="GO" id="GO:0006869">
    <property type="term" value="P:lipid transport"/>
    <property type="evidence" value="ECO:0007669"/>
    <property type="project" value="InterPro"/>
</dbReference>
<keyword evidence="2" id="KW-1015">Disulfide bond</keyword>
<evidence type="ECO:0000256" key="4">
    <source>
        <dbReference type="SAM" id="SignalP"/>
    </source>
</evidence>
<gene>
    <name evidence="6" type="ORF">SADUNF_Sadunf09G0017200</name>
</gene>